<reference evidence="1 2" key="1">
    <citation type="submission" date="2020-08" db="EMBL/GenBank/DDBJ databases">
        <title>Sequencing the genomes of 1000 actinobacteria strains.</title>
        <authorList>
            <person name="Klenk H.-P."/>
        </authorList>
    </citation>
    <scope>NUCLEOTIDE SEQUENCE [LARGE SCALE GENOMIC DNA]</scope>
    <source>
        <strain evidence="1 2">DSM 41530</strain>
    </source>
</reference>
<dbReference type="Proteomes" id="UP000530530">
    <property type="component" value="Unassembled WGS sequence"/>
</dbReference>
<sequence length="30" mass="3035">MVHIPADDASAAALDRLTGRRSGALRAVSG</sequence>
<name>A0ABR6LAY3_9ACTN</name>
<organism evidence="1 2">
    <name type="scientific">Streptomyces rapamycinicus</name>
    <dbReference type="NCBI Taxonomy" id="1226757"/>
    <lineage>
        <taxon>Bacteria</taxon>
        <taxon>Bacillati</taxon>
        <taxon>Actinomycetota</taxon>
        <taxon>Actinomycetes</taxon>
        <taxon>Kitasatosporales</taxon>
        <taxon>Streptomycetaceae</taxon>
        <taxon>Streptomyces</taxon>
        <taxon>Streptomyces violaceusniger group</taxon>
    </lineage>
</organism>
<gene>
    <name evidence="1" type="ORF">BJY27_000389</name>
</gene>
<proteinExistence type="predicted"/>
<dbReference type="EMBL" id="JACHNG010000001">
    <property type="protein sequence ID" value="MBB4779428.1"/>
    <property type="molecule type" value="Genomic_DNA"/>
</dbReference>
<evidence type="ECO:0000313" key="2">
    <source>
        <dbReference type="Proteomes" id="UP000530530"/>
    </source>
</evidence>
<comment type="caution">
    <text evidence="1">The sequence shown here is derived from an EMBL/GenBank/DDBJ whole genome shotgun (WGS) entry which is preliminary data.</text>
</comment>
<keyword evidence="2" id="KW-1185">Reference proteome</keyword>
<accession>A0ABR6LAY3</accession>
<evidence type="ECO:0000313" key="1">
    <source>
        <dbReference type="EMBL" id="MBB4779428.1"/>
    </source>
</evidence>
<protein>
    <submittedName>
        <fullName evidence="1">Uncharacterized protein</fullName>
    </submittedName>
</protein>